<keyword evidence="4" id="KW-0029">Amino-acid transport</keyword>
<dbReference type="Gene3D" id="3.40.50.2300">
    <property type="match status" value="2"/>
</dbReference>
<evidence type="ECO:0000256" key="4">
    <source>
        <dbReference type="ARBA" id="ARBA00022970"/>
    </source>
</evidence>
<comment type="caution">
    <text evidence="7">The sequence shown here is derived from an EMBL/GenBank/DDBJ whole genome shotgun (WGS) entry which is preliminary data.</text>
</comment>
<evidence type="ECO:0000256" key="1">
    <source>
        <dbReference type="ARBA" id="ARBA00010062"/>
    </source>
</evidence>
<dbReference type="PANTHER" id="PTHR47235:SF1">
    <property type="entry name" value="BLR6548 PROTEIN"/>
    <property type="match status" value="1"/>
</dbReference>
<dbReference type="InterPro" id="IPR000709">
    <property type="entry name" value="Leu_Ile_Val-bd"/>
</dbReference>
<dbReference type="OrthoDB" id="9777352at2"/>
<dbReference type="EMBL" id="QUSW01000001">
    <property type="protein sequence ID" value="RQP26760.1"/>
    <property type="molecule type" value="Genomic_DNA"/>
</dbReference>
<name>A0A3N7HWI7_9BURK</name>
<feature type="chain" id="PRO_5018285764" evidence="5">
    <location>
        <begin position="25"/>
        <end position="382"/>
    </location>
</feature>
<dbReference type="PROSITE" id="PS51257">
    <property type="entry name" value="PROKAR_LIPOPROTEIN"/>
    <property type="match status" value="1"/>
</dbReference>
<dbReference type="InterPro" id="IPR028081">
    <property type="entry name" value="Leu-bd"/>
</dbReference>
<keyword evidence="2" id="KW-0813">Transport</keyword>
<dbReference type="CDD" id="cd06326">
    <property type="entry name" value="PBP1_ABC_ligand_binding-like"/>
    <property type="match status" value="1"/>
</dbReference>
<dbReference type="InterPro" id="IPR028082">
    <property type="entry name" value="Peripla_BP_I"/>
</dbReference>
<accession>A0A3N7HWI7</accession>
<dbReference type="SUPFAM" id="SSF53822">
    <property type="entry name" value="Periplasmic binding protein-like I"/>
    <property type="match status" value="1"/>
</dbReference>
<organism evidence="7 8">
    <name type="scientific">Piscinibacter terrae</name>
    <dbReference type="NCBI Taxonomy" id="2496871"/>
    <lineage>
        <taxon>Bacteria</taxon>
        <taxon>Pseudomonadati</taxon>
        <taxon>Pseudomonadota</taxon>
        <taxon>Betaproteobacteria</taxon>
        <taxon>Burkholderiales</taxon>
        <taxon>Sphaerotilaceae</taxon>
        <taxon>Piscinibacter</taxon>
    </lineage>
</organism>
<reference evidence="7 8" key="2">
    <citation type="submission" date="2018-12" db="EMBL/GenBank/DDBJ databases">
        <title>Rhizobacter gummiphilus sp. nov., a rubber-degrading bacterium isolated from the soil of a botanical garden in Japan.</title>
        <authorList>
            <person name="Shunsuke S.S."/>
        </authorList>
    </citation>
    <scope>NUCLEOTIDE SEQUENCE [LARGE SCALE GENOMIC DNA]</scope>
    <source>
        <strain evidence="7 8">S-16</strain>
    </source>
</reference>
<gene>
    <name evidence="7" type="ORF">DZC73_00520</name>
</gene>
<sequence>MILERAAAVFASALIAFACSPAAAQIRIGQTTGVTGPVATSVAEINVGAKLYLDHINAEGGIGGQSIELVTLDDKNQPPLALENAKKLVADPKVITLFLNRGTPHTQILLPLLAESKIALLAPSTGAMALHNPVNPWVFNVRTTYQAETEHLTRHLGMAGLDKVGLCYVDDTFGSDAIQGALKVFKQAGKEPLVKEAIDKAKPDYTACVQKLIANKQLGVVMVGTPVSVAAGVKALRAAGGTTVTVATLSNNAAAGFVKELGTNAAGVIVSQVFPSERRLATPMIAEADRLAQAKGIKSLTPAMIEGFAAAKVLVLGLKRAAVAEGKGPITRVAFKRALESMSRVDIGGGVGGIELTYSPTDHSGLDYVDLSYITADGSFRR</sequence>
<evidence type="ECO:0000313" key="8">
    <source>
        <dbReference type="Proteomes" id="UP000267464"/>
    </source>
</evidence>
<evidence type="ECO:0000256" key="2">
    <source>
        <dbReference type="ARBA" id="ARBA00022448"/>
    </source>
</evidence>
<dbReference type="GO" id="GO:0006865">
    <property type="term" value="P:amino acid transport"/>
    <property type="evidence" value="ECO:0007669"/>
    <property type="project" value="UniProtKB-KW"/>
</dbReference>
<keyword evidence="3 5" id="KW-0732">Signal</keyword>
<feature type="domain" description="Leucine-binding protein" evidence="6">
    <location>
        <begin position="25"/>
        <end position="365"/>
    </location>
</feature>
<keyword evidence="8" id="KW-1185">Reference proteome</keyword>
<dbReference type="PANTHER" id="PTHR47235">
    <property type="entry name" value="BLR6548 PROTEIN"/>
    <property type="match status" value="1"/>
</dbReference>
<evidence type="ECO:0000259" key="6">
    <source>
        <dbReference type="Pfam" id="PF13458"/>
    </source>
</evidence>
<dbReference type="AlphaFoldDB" id="A0A3N7HWI7"/>
<evidence type="ECO:0000256" key="3">
    <source>
        <dbReference type="ARBA" id="ARBA00022729"/>
    </source>
</evidence>
<proteinExistence type="inferred from homology"/>
<reference evidence="7 8" key="1">
    <citation type="submission" date="2018-08" db="EMBL/GenBank/DDBJ databases">
        <authorList>
            <person name="Khan S.A."/>
            <person name="Jeon C.O."/>
            <person name="Chun B.H."/>
            <person name="Jeong S.E."/>
        </authorList>
    </citation>
    <scope>NUCLEOTIDE SEQUENCE [LARGE SCALE GENOMIC DNA]</scope>
    <source>
        <strain evidence="7 8">S-16</strain>
    </source>
</reference>
<dbReference type="PRINTS" id="PR00337">
    <property type="entry name" value="LEUILEVALBP"/>
</dbReference>
<evidence type="ECO:0000313" key="7">
    <source>
        <dbReference type="EMBL" id="RQP26760.1"/>
    </source>
</evidence>
<feature type="signal peptide" evidence="5">
    <location>
        <begin position="1"/>
        <end position="24"/>
    </location>
</feature>
<protein>
    <submittedName>
        <fullName evidence="7">Amino acid ABC transporter substrate-binding protein</fullName>
    </submittedName>
</protein>
<dbReference type="Pfam" id="PF13458">
    <property type="entry name" value="Peripla_BP_6"/>
    <property type="match status" value="1"/>
</dbReference>
<comment type="similarity">
    <text evidence="1">Belongs to the leucine-binding protein family.</text>
</comment>
<evidence type="ECO:0000256" key="5">
    <source>
        <dbReference type="SAM" id="SignalP"/>
    </source>
</evidence>
<dbReference type="Proteomes" id="UP000267464">
    <property type="component" value="Unassembled WGS sequence"/>
</dbReference>